<name>A0ACC2XJK1_9TREE</name>
<sequence>MKNTKGSNKTRKAPIASAAPPHKKSKISSSLSSGPSAAAKQPKKLKLRDQKFIPVPQSAFLKTNGKGKVASDAGDEEVAAEEEDDEDEEENAIDMDDMMGGGESDDKEEEEEKVKAPAKKQGTQDLSFLVGLDAKTLSRSKKETDRIHALQKSQNPLPKKRKAKEIELESDLDDEDLSDWDSEMDDEDLSGSDVGSGDESLLDDSAASDEDEEDEEDEDEDEDEQVNLRKRKNRGTDQDELEASYEAAAKKRAVKSSVAQAKQDATAEVGHLPIKLPGGEIQQVAGTTKIEVPVDPKLKKQQQQEDEETEYSESEDEGEVQAEEEREAMSRTKGRFGRMGIADILSESFDDDTTTNGAGGSKPKDKGKEKERARRRLDLAKEQIARTGAEVMAGGELIDNLPLLTRLSTFSLDKVRLHDEEQSVVPVPASIRALALISQLAVYKDLIPGYRIRELTALEEAEKVREDVRRMREGEKGLIKNYRLYLKTLETEIKRKSPLASVSMRCLCDLLTSATHFNFAENIMGIVVARLSRRSWDEDAEMCLQTIITVFRNDNTATTSSVLLRLLARMIKERHYKVNPNVLSCLLHLRLRTELGLDAKGKTNLKHKGKFRDRDDREQKVKSEIRKKWMNKNRKKAEQEKKEVEKEMEEAEAEVDIEERSKVQTETLKNLFVLYFSILKQPKRSPMLPAAMEGIAKFAHLVNIEFFRDLLLVLKRIIRGEVEEDEDEELNRPDAVGRGYEVRLRMLGIVTAFELLSGQGEALNLDLNDFVVHLYNLLIPLSLDTNIEDAPRNRQGKAAPAPAVNAAGRPKKVTVQLASTADLLFRCLQLIFFSRHSHTSNSPPWRAAAFAKRLLECSIHLPTATAVKSIDFVKQLIAKEAKLEAFLSTDDRTADGIYRPDIEDPQLVNAFAASFWELSLLEREYWEESVRTAAAKLARGSLV</sequence>
<comment type="caution">
    <text evidence="1">The sequence shown here is derived from an EMBL/GenBank/DDBJ whole genome shotgun (WGS) entry which is preliminary data.</text>
</comment>
<dbReference type="EMBL" id="JASBWV010000012">
    <property type="protein sequence ID" value="KAJ9123462.1"/>
    <property type="molecule type" value="Genomic_DNA"/>
</dbReference>
<proteinExistence type="predicted"/>
<gene>
    <name evidence="1" type="ORF">QFC24_003676</name>
</gene>
<evidence type="ECO:0000313" key="2">
    <source>
        <dbReference type="Proteomes" id="UP001234202"/>
    </source>
</evidence>
<organism evidence="1 2">
    <name type="scientific">Naganishia onofrii</name>
    <dbReference type="NCBI Taxonomy" id="1851511"/>
    <lineage>
        <taxon>Eukaryota</taxon>
        <taxon>Fungi</taxon>
        <taxon>Dikarya</taxon>
        <taxon>Basidiomycota</taxon>
        <taxon>Agaricomycotina</taxon>
        <taxon>Tremellomycetes</taxon>
        <taxon>Filobasidiales</taxon>
        <taxon>Filobasidiaceae</taxon>
        <taxon>Naganishia</taxon>
    </lineage>
</organism>
<keyword evidence="2" id="KW-1185">Reference proteome</keyword>
<accession>A0ACC2XJK1</accession>
<dbReference type="Proteomes" id="UP001234202">
    <property type="component" value="Unassembled WGS sequence"/>
</dbReference>
<protein>
    <submittedName>
        <fullName evidence="1">Uncharacterized protein</fullName>
    </submittedName>
</protein>
<evidence type="ECO:0000313" key="1">
    <source>
        <dbReference type="EMBL" id="KAJ9123462.1"/>
    </source>
</evidence>
<reference evidence="1" key="1">
    <citation type="submission" date="2023-04" db="EMBL/GenBank/DDBJ databases">
        <title>Draft Genome sequencing of Naganishia species isolated from polar environments using Oxford Nanopore Technology.</title>
        <authorList>
            <person name="Leo P."/>
            <person name="Venkateswaran K."/>
        </authorList>
    </citation>
    <scope>NUCLEOTIDE SEQUENCE</scope>
    <source>
        <strain evidence="1">DBVPG 5303</strain>
    </source>
</reference>